<evidence type="ECO:0000256" key="3">
    <source>
        <dbReference type="ARBA" id="ARBA00023002"/>
    </source>
</evidence>
<dbReference type="GO" id="GO:0016705">
    <property type="term" value="F:oxidoreductase activity, acting on paired donors, with incorporation or reduction of molecular oxygen"/>
    <property type="evidence" value="ECO:0007669"/>
    <property type="project" value="UniProtKB-ARBA"/>
</dbReference>
<evidence type="ECO:0000256" key="5">
    <source>
        <dbReference type="ARBA" id="ARBA00023014"/>
    </source>
</evidence>
<dbReference type="Pfam" id="PF19112">
    <property type="entry name" value="VanA_C"/>
    <property type="match status" value="1"/>
</dbReference>
<dbReference type="EMBL" id="JTJC03000003">
    <property type="protein sequence ID" value="NHC35537.1"/>
    <property type="molecule type" value="Genomic_DNA"/>
</dbReference>
<dbReference type="GO" id="GO:0046872">
    <property type="term" value="F:metal ion binding"/>
    <property type="evidence" value="ECO:0007669"/>
    <property type="project" value="UniProtKB-KW"/>
</dbReference>
<feature type="compositionally biased region" description="Low complexity" evidence="6">
    <location>
        <begin position="351"/>
        <end position="371"/>
    </location>
</feature>
<dbReference type="AlphaFoldDB" id="A0A9X5I5I8"/>
<dbReference type="Gene3D" id="2.102.10.10">
    <property type="entry name" value="Rieske [2Fe-2S] iron-sulphur domain"/>
    <property type="match status" value="1"/>
</dbReference>
<dbReference type="InterPro" id="IPR017941">
    <property type="entry name" value="Rieske_2Fe-2S"/>
</dbReference>
<dbReference type="PROSITE" id="PS51296">
    <property type="entry name" value="RIESKE"/>
    <property type="match status" value="1"/>
</dbReference>
<evidence type="ECO:0000256" key="1">
    <source>
        <dbReference type="ARBA" id="ARBA00022714"/>
    </source>
</evidence>
<dbReference type="SUPFAM" id="SSF50022">
    <property type="entry name" value="ISP domain"/>
    <property type="match status" value="1"/>
</dbReference>
<keyword evidence="2" id="KW-0479">Metal-binding</keyword>
<evidence type="ECO:0000256" key="4">
    <source>
        <dbReference type="ARBA" id="ARBA00023004"/>
    </source>
</evidence>
<evidence type="ECO:0000256" key="2">
    <source>
        <dbReference type="ARBA" id="ARBA00022723"/>
    </source>
</evidence>
<organism evidence="8 9">
    <name type="scientific">Scytonema millei VB511283</name>
    <dbReference type="NCBI Taxonomy" id="1245923"/>
    <lineage>
        <taxon>Bacteria</taxon>
        <taxon>Bacillati</taxon>
        <taxon>Cyanobacteriota</taxon>
        <taxon>Cyanophyceae</taxon>
        <taxon>Nostocales</taxon>
        <taxon>Scytonemataceae</taxon>
        <taxon>Scytonema</taxon>
    </lineage>
</organism>
<protein>
    <submittedName>
        <fullName evidence="8">Aromatic ring-hydroxylating dioxygenase subunit alpha</fullName>
    </submittedName>
</protein>
<keyword evidence="4" id="KW-0408">Iron</keyword>
<keyword evidence="9" id="KW-1185">Reference proteome</keyword>
<feature type="region of interest" description="Disordered" evidence="6">
    <location>
        <begin position="351"/>
        <end position="377"/>
    </location>
</feature>
<dbReference type="Gene3D" id="3.90.380.10">
    <property type="entry name" value="Naphthalene 1,2-dioxygenase Alpha Subunit, Chain A, domain 1"/>
    <property type="match status" value="1"/>
</dbReference>
<name>A0A9X5I5I8_9CYAN</name>
<keyword evidence="5" id="KW-0411">Iron-sulfur</keyword>
<proteinExistence type="predicted"/>
<accession>A0A9X5I5I8</accession>
<gene>
    <name evidence="8" type="ORF">QH73_0012845</name>
</gene>
<keyword evidence="1" id="KW-0001">2Fe-2S</keyword>
<dbReference type="SUPFAM" id="SSF55961">
    <property type="entry name" value="Bet v1-like"/>
    <property type="match status" value="1"/>
</dbReference>
<dbReference type="GO" id="GO:0051213">
    <property type="term" value="F:dioxygenase activity"/>
    <property type="evidence" value="ECO:0007669"/>
    <property type="project" value="UniProtKB-KW"/>
</dbReference>
<dbReference type="GO" id="GO:0051537">
    <property type="term" value="F:2 iron, 2 sulfur cluster binding"/>
    <property type="evidence" value="ECO:0007669"/>
    <property type="project" value="UniProtKB-KW"/>
</dbReference>
<evidence type="ECO:0000259" key="7">
    <source>
        <dbReference type="PROSITE" id="PS51296"/>
    </source>
</evidence>
<reference evidence="8 9" key="1">
    <citation type="journal article" date="2015" name="Genome Announc.">
        <title>Draft Genome Sequence of the Terrestrial Cyanobacterium Scytonema millei VB511283, Isolated from Eastern India.</title>
        <authorList>
            <person name="Sen D."/>
            <person name="Chandrababunaidu M.M."/>
            <person name="Singh D."/>
            <person name="Sanghi N."/>
            <person name="Ghorai A."/>
            <person name="Mishra G.P."/>
            <person name="Madduluri M."/>
            <person name="Adhikary S.P."/>
            <person name="Tripathy S."/>
        </authorList>
    </citation>
    <scope>NUCLEOTIDE SEQUENCE [LARGE SCALE GENOMIC DNA]</scope>
    <source>
        <strain evidence="8 9">VB511283</strain>
    </source>
</reference>
<evidence type="ECO:0000256" key="6">
    <source>
        <dbReference type="SAM" id="MobiDB-lite"/>
    </source>
</evidence>
<evidence type="ECO:0000313" key="9">
    <source>
        <dbReference type="Proteomes" id="UP000031532"/>
    </source>
</evidence>
<keyword evidence="8" id="KW-0223">Dioxygenase</keyword>
<dbReference type="CDD" id="cd03469">
    <property type="entry name" value="Rieske_RO_Alpha_N"/>
    <property type="match status" value="1"/>
</dbReference>
<dbReference type="InterPro" id="IPR044043">
    <property type="entry name" value="VanA_C_cat"/>
</dbReference>
<dbReference type="InterPro" id="IPR050584">
    <property type="entry name" value="Cholesterol_7-desaturase"/>
</dbReference>
<evidence type="ECO:0000313" key="8">
    <source>
        <dbReference type="EMBL" id="NHC35537.1"/>
    </source>
</evidence>
<dbReference type="PANTHER" id="PTHR21266">
    <property type="entry name" value="IRON-SULFUR DOMAIN CONTAINING PROTEIN"/>
    <property type="match status" value="1"/>
</dbReference>
<dbReference type="PANTHER" id="PTHR21266:SF57">
    <property type="entry name" value="3-CHLOROBENZOATE-3,4-DIOXYGENASE"/>
    <property type="match status" value="1"/>
</dbReference>
<dbReference type="OrthoDB" id="477744at2"/>
<sequence length="377" mass="42947">MELATTLTSQTVQNAIREIGINPDYWYPVGWANKLQPGHIMPVTIWKQAIAVFRDTGGKLHALEDACAHKGVALHKGQIQGKHLLCPYHGWEFNGAGQCVKIPYLPETHKLPCAQVRSYPVCEKYNLIWVFPGDASLATSIPLPEVPEFDDPDCLMVPIPAHFQAHFTICNENTMDVFHGFLHKNLQGWFDPVLTSLKTTESSVHADYRVSYKGVMTKILGLSDRGDEVTTRTVSLHYQYPHYHSSLEGVSSLYLMRSPMGAAETKSFTLMFLRLNLPKWLVQPFKPLISAYVWRFLFSKFLDQDIEMMESEQRTYSNNPQRRYVEINPAIIALQKVMMRQYEQYRRKTLSSQLSGNQQEESLSLSEAISSGRVESS</sequence>
<dbReference type="InterPro" id="IPR036922">
    <property type="entry name" value="Rieske_2Fe-2S_sf"/>
</dbReference>
<comment type="caution">
    <text evidence="8">The sequence shown here is derived from an EMBL/GenBank/DDBJ whole genome shotgun (WGS) entry which is preliminary data.</text>
</comment>
<feature type="domain" description="Rieske" evidence="7">
    <location>
        <begin position="26"/>
        <end position="130"/>
    </location>
</feature>
<dbReference type="Proteomes" id="UP000031532">
    <property type="component" value="Unassembled WGS sequence"/>
</dbReference>
<dbReference type="GO" id="GO:0004497">
    <property type="term" value="F:monooxygenase activity"/>
    <property type="evidence" value="ECO:0007669"/>
    <property type="project" value="UniProtKB-ARBA"/>
</dbReference>
<keyword evidence="3" id="KW-0560">Oxidoreductase</keyword>
<dbReference type="Pfam" id="PF00355">
    <property type="entry name" value="Rieske"/>
    <property type="match status" value="1"/>
</dbReference>
<dbReference type="RefSeq" id="WP_039713464.1">
    <property type="nucleotide sequence ID" value="NZ_JTJC03000003.1"/>
</dbReference>